<dbReference type="Proteomes" id="UP000676246">
    <property type="component" value="Unassembled WGS sequence"/>
</dbReference>
<dbReference type="Gene3D" id="3.40.50.1820">
    <property type="entry name" value="alpha/beta hydrolase"/>
    <property type="match status" value="1"/>
</dbReference>
<feature type="signal peptide" evidence="1">
    <location>
        <begin position="1"/>
        <end position="19"/>
    </location>
</feature>
<keyword evidence="3" id="KW-1185">Reference proteome</keyword>
<dbReference type="PANTHER" id="PTHR42972:SF8">
    <property type="entry name" value="POLYHYDROXYBUTYRATE DEPOLYMERASE"/>
    <property type="match status" value="1"/>
</dbReference>
<reference evidence="2 3" key="1">
    <citation type="submission" date="2021-04" db="EMBL/GenBank/DDBJ databases">
        <title>The genome sequence of Ideonella sp. 3Y2.</title>
        <authorList>
            <person name="Liu Y."/>
        </authorList>
    </citation>
    <scope>NUCLEOTIDE SEQUENCE [LARGE SCALE GENOMIC DNA]</scope>
    <source>
        <strain evidence="2 3">3Y2</strain>
    </source>
</reference>
<dbReference type="SUPFAM" id="SSF53474">
    <property type="entry name" value="alpha/beta-Hydrolases"/>
    <property type="match status" value="1"/>
</dbReference>
<feature type="chain" id="PRO_5036921903" evidence="1">
    <location>
        <begin position="20"/>
        <end position="395"/>
    </location>
</feature>
<dbReference type="AlphaFoldDB" id="A0A941BDW3"/>
<dbReference type="InterPro" id="IPR029058">
    <property type="entry name" value="AB_hydrolase_fold"/>
</dbReference>
<evidence type="ECO:0000256" key="1">
    <source>
        <dbReference type="SAM" id="SignalP"/>
    </source>
</evidence>
<dbReference type="EMBL" id="JAGQDD010000004">
    <property type="protein sequence ID" value="MBQ0930571.1"/>
    <property type="molecule type" value="Genomic_DNA"/>
</dbReference>
<gene>
    <name evidence="2" type="ORF">KAK03_08725</name>
</gene>
<name>A0A941BDW3_9BURK</name>
<evidence type="ECO:0000313" key="2">
    <source>
        <dbReference type="EMBL" id="MBQ0930571.1"/>
    </source>
</evidence>
<proteinExistence type="predicted"/>
<protein>
    <submittedName>
        <fullName evidence="2">PHA-depolymerase-like protein</fullName>
    </submittedName>
</protein>
<evidence type="ECO:0000313" key="3">
    <source>
        <dbReference type="Proteomes" id="UP000676246"/>
    </source>
</evidence>
<accession>A0A941BDW3</accession>
<comment type="caution">
    <text evidence="2">The sequence shown here is derived from an EMBL/GenBank/DDBJ whole genome shotgun (WGS) entry which is preliminary data.</text>
</comment>
<dbReference type="RefSeq" id="WP_210853428.1">
    <property type="nucleotide sequence ID" value="NZ_JAGQDD010000004.1"/>
</dbReference>
<dbReference type="PANTHER" id="PTHR42972">
    <property type="entry name" value="TOL-PAL SYSTEM PROTEIN TOLB"/>
    <property type="match status" value="1"/>
</dbReference>
<keyword evidence="1" id="KW-0732">Signal</keyword>
<organism evidence="2 3">
    <name type="scientific">Ideonella alba</name>
    <dbReference type="NCBI Taxonomy" id="2824118"/>
    <lineage>
        <taxon>Bacteria</taxon>
        <taxon>Pseudomonadati</taxon>
        <taxon>Pseudomonadota</taxon>
        <taxon>Betaproteobacteria</taxon>
        <taxon>Burkholderiales</taxon>
        <taxon>Sphaerotilaceae</taxon>
        <taxon>Ideonella</taxon>
    </lineage>
</organism>
<sequence length="395" mass="41887">MTRHLAAWLLAGVVPCAGAALPPLPAGIVDPAQGASVSGISSGGYMAVQLHFAHAETFTLGVGVVAGGPLGCAEGDVAKALGRCMAHEQPIPVEALVQRARSAAQQGQLAPLSQVGAGRVYLFGGTRDETVRPGVMNDLRAFYRAFVPAERLRERRDVPAGHSFVTEDFGPTCAAESANFMNDCDVDLAGELLGHLVGSGQARPPRPRVEGTPAAQAFDQRAFVTGHGLATEGRVFIPADCSREKPCGLHVALHGCRQSLGAIGSDFVDHAGFNRWAASNRLVVLYPQTESSSPGNPRGCWDWWGHDDARYATRQGPQLRAVMAMVHRLQGAPADAPVAACTTASNWTHYWADRATTDGFGGVRAAGSGESLGWWWQTTTLREWPAGEFRRGSCD</sequence>